<name>A0ACB9E691_9ASTR</name>
<sequence length="140" mass="15552">MAGALHNVVTVRHHIPDLFCISDINEVFSAALGWSKTCSVVQRVAGRAGVRPSSTLQLRMNSIKSMIATIQAIRTSWVHLSLSLDYPDKDVLIQTSHHRHSNRIGVPTTSYSLRQRSNGAAEPHRLLVSRRLQPHACLKV</sequence>
<accession>A0ACB9E691</accession>
<dbReference type="EMBL" id="CM042035">
    <property type="protein sequence ID" value="KAI3754469.1"/>
    <property type="molecule type" value="Genomic_DNA"/>
</dbReference>
<dbReference type="Proteomes" id="UP001056120">
    <property type="component" value="Linkage Group LG18"/>
</dbReference>
<evidence type="ECO:0000313" key="1">
    <source>
        <dbReference type="EMBL" id="KAI3754469.1"/>
    </source>
</evidence>
<evidence type="ECO:0000313" key="2">
    <source>
        <dbReference type="Proteomes" id="UP001056120"/>
    </source>
</evidence>
<protein>
    <submittedName>
        <fullName evidence="1">Uncharacterized protein</fullName>
    </submittedName>
</protein>
<gene>
    <name evidence="1" type="ORF">L1987_54253</name>
</gene>
<proteinExistence type="predicted"/>
<keyword evidence="2" id="KW-1185">Reference proteome</keyword>
<reference evidence="2" key="1">
    <citation type="journal article" date="2022" name="Mol. Ecol. Resour.">
        <title>The genomes of chicory, endive, great burdock and yacon provide insights into Asteraceae palaeo-polyploidization history and plant inulin production.</title>
        <authorList>
            <person name="Fan W."/>
            <person name="Wang S."/>
            <person name="Wang H."/>
            <person name="Wang A."/>
            <person name="Jiang F."/>
            <person name="Liu H."/>
            <person name="Zhao H."/>
            <person name="Xu D."/>
            <person name="Zhang Y."/>
        </authorList>
    </citation>
    <scope>NUCLEOTIDE SEQUENCE [LARGE SCALE GENOMIC DNA]</scope>
    <source>
        <strain evidence="2">cv. Yunnan</strain>
    </source>
</reference>
<reference evidence="1 2" key="2">
    <citation type="journal article" date="2022" name="Mol. Ecol. Resour.">
        <title>The genomes of chicory, endive, great burdock and yacon provide insights into Asteraceae paleo-polyploidization history and plant inulin production.</title>
        <authorList>
            <person name="Fan W."/>
            <person name="Wang S."/>
            <person name="Wang H."/>
            <person name="Wang A."/>
            <person name="Jiang F."/>
            <person name="Liu H."/>
            <person name="Zhao H."/>
            <person name="Xu D."/>
            <person name="Zhang Y."/>
        </authorList>
    </citation>
    <scope>NUCLEOTIDE SEQUENCE [LARGE SCALE GENOMIC DNA]</scope>
    <source>
        <strain evidence="2">cv. Yunnan</strain>
        <tissue evidence="1">Leaves</tissue>
    </source>
</reference>
<organism evidence="1 2">
    <name type="scientific">Smallanthus sonchifolius</name>
    <dbReference type="NCBI Taxonomy" id="185202"/>
    <lineage>
        <taxon>Eukaryota</taxon>
        <taxon>Viridiplantae</taxon>
        <taxon>Streptophyta</taxon>
        <taxon>Embryophyta</taxon>
        <taxon>Tracheophyta</taxon>
        <taxon>Spermatophyta</taxon>
        <taxon>Magnoliopsida</taxon>
        <taxon>eudicotyledons</taxon>
        <taxon>Gunneridae</taxon>
        <taxon>Pentapetalae</taxon>
        <taxon>asterids</taxon>
        <taxon>campanulids</taxon>
        <taxon>Asterales</taxon>
        <taxon>Asteraceae</taxon>
        <taxon>Asteroideae</taxon>
        <taxon>Heliantheae alliance</taxon>
        <taxon>Millerieae</taxon>
        <taxon>Smallanthus</taxon>
    </lineage>
</organism>
<comment type="caution">
    <text evidence="1">The sequence shown here is derived from an EMBL/GenBank/DDBJ whole genome shotgun (WGS) entry which is preliminary data.</text>
</comment>